<keyword evidence="1" id="KW-1133">Transmembrane helix</keyword>
<protein>
    <submittedName>
        <fullName evidence="3">NADH dehydrogenase subunit 4</fullName>
    </submittedName>
</protein>
<feature type="transmembrane region" description="Helical" evidence="1">
    <location>
        <begin position="24"/>
        <end position="42"/>
    </location>
</feature>
<keyword evidence="2" id="KW-1185">Reference proteome</keyword>
<accession>A0A915KZE3</accession>
<dbReference type="WBParaSite" id="nRc.2.0.1.t44197-RA">
    <property type="protein sequence ID" value="nRc.2.0.1.t44197-RA"/>
    <property type="gene ID" value="nRc.2.0.1.g44197"/>
</dbReference>
<reference evidence="3" key="1">
    <citation type="submission" date="2022-11" db="UniProtKB">
        <authorList>
            <consortium name="WormBaseParasite"/>
        </authorList>
    </citation>
    <scope>IDENTIFICATION</scope>
</reference>
<keyword evidence="1" id="KW-0812">Transmembrane</keyword>
<keyword evidence="1" id="KW-0472">Membrane</keyword>
<evidence type="ECO:0000256" key="1">
    <source>
        <dbReference type="SAM" id="Phobius"/>
    </source>
</evidence>
<evidence type="ECO:0000313" key="3">
    <source>
        <dbReference type="WBParaSite" id="nRc.2.0.1.t44197-RA"/>
    </source>
</evidence>
<sequence>MSTLSISMTLSICKWPWPQQCKLVLLPASIMIWVLLCTLNISNRFSTTLLLNIFPLLTLYLVRLTPSSIPWHPIN</sequence>
<dbReference type="AlphaFoldDB" id="A0A915KZE3"/>
<organism evidence="2 3">
    <name type="scientific">Romanomermis culicivorax</name>
    <name type="common">Nematode worm</name>
    <dbReference type="NCBI Taxonomy" id="13658"/>
    <lineage>
        <taxon>Eukaryota</taxon>
        <taxon>Metazoa</taxon>
        <taxon>Ecdysozoa</taxon>
        <taxon>Nematoda</taxon>
        <taxon>Enoplea</taxon>
        <taxon>Dorylaimia</taxon>
        <taxon>Mermithida</taxon>
        <taxon>Mermithoidea</taxon>
        <taxon>Mermithidae</taxon>
        <taxon>Romanomermis</taxon>
    </lineage>
</organism>
<evidence type="ECO:0000313" key="2">
    <source>
        <dbReference type="Proteomes" id="UP000887565"/>
    </source>
</evidence>
<feature type="transmembrane region" description="Helical" evidence="1">
    <location>
        <begin position="49"/>
        <end position="69"/>
    </location>
</feature>
<name>A0A915KZE3_ROMCU</name>
<dbReference type="Proteomes" id="UP000887565">
    <property type="component" value="Unplaced"/>
</dbReference>
<proteinExistence type="predicted"/>